<dbReference type="Gene3D" id="3.80.10.10">
    <property type="entry name" value="Ribonuclease Inhibitor"/>
    <property type="match status" value="1"/>
</dbReference>
<dbReference type="Proteomes" id="UP000054097">
    <property type="component" value="Unassembled WGS sequence"/>
</dbReference>
<organism evidence="1 2">
    <name type="scientific">Serendipita vermifera MAFF 305830</name>
    <dbReference type="NCBI Taxonomy" id="933852"/>
    <lineage>
        <taxon>Eukaryota</taxon>
        <taxon>Fungi</taxon>
        <taxon>Dikarya</taxon>
        <taxon>Basidiomycota</taxon>
        <taxon>Agaricomycotina</taxon>
        <taxon>Agaricomycetes</taxon>
        <taxon>Sebacinales</taxon>
        <taxon>Serendipitaceae</taxon>
        <taxon>Serendipita</taxon>
    </lineage>
</organism>
<protein>
    <recommendedName>
        <fullName evidence="3">F-box domain-containing protein</fullName>
    </recommendedName>
</protein>
<reference evidence="2" key="2">
    <citation type="submission" date="2015-01" db="EMBL/GenBank/DDBJ databases">
        <title>Evolutionary Origins and Diversification of the Mycorrhizal Mutualists.</title>
        <authorList>
            <consortium name="DOE Joint Genome Institute"/>
            <consortium name="Mycorrhizal Genomics Consortium"/>
            <person name="Kohler A."/>
            <person name="Kuo A."/>
            <person name="Nagy L.G."/>
            <person name="Floudas D."/>
            <person name="Copeland A."/>
            <person name="Barry K.W."/>
            <person name="Cichocki N."/>
            <person name="Veneault-Fourrey C."/>
            <person name="LaButti K."/>
            <person name="Lindquist E.A."/>
            <person name="Lipzen A."/>
            <person name="Lundell T."/>
            <person name="Morin E."/>
            <person name="Murat C."/>
            <person name="Riley R."/>
            <person name="Ohm R."/>
            <person name="Sun H."/>
            <person name="Tunlid A."/>
            <person name="Henrissat B."/>
            <person name="Grigoriev I.V."/>
            <person name="Hibbett D.S."/>
            <person name="Martin F."/>
        </authorList>
    </citation>
    <scope>NUCLEOTIDE SEQUENCE [LARGE SCALE GENOMIC DNA]</scope>
    <source>
        <strain evidence="2">MAFF 305830</strain>
    </source>
</reference>
<dbReference type="OrthoDB" id="2754773at2759"/>
<dbReference type="InterPro" id="IPR032675">
    <property type="entry name" value="LRR_dom_sf"/>
</dbReference>
<proteinExistence type="predicted"/>
<dbReference type="HOGENOM" id="CLU_015287_2_0_1"/>
<evidence type="ECO:0000313" key="1">
    <source>
        <dbReference type="EMBL" id="KIM23554.1"/>
    </source>
</evidence>
<sequence length="719" mass="80992">MASVTEQLQALEQNRIVLLERIHAAYAVPARTDILEPQTGHQSISDEQKAYNAIMKEISLLNAPISCDPVEVLPFEIFIGCIQLALPVPERGYTTSLLQLTMVSTRWSQAIMSTPTLWAVISVNNDDADSLAMITTSLQLSRDTMISLMVRIPLGDEWNEASEVILPHSNRIQRIITLSPSASDPFTFMNFNPVNQGYINILELVKILGSLGTTSSVDSLVSGTVWRSSMPPPGYTPHSLPALPPGGIKLPQNLCYMGNWEFQLDSLKHMNSSFSNLRELHTTAFIDVLLPMLYGFPQLEALFLSGPDEVLGPGDISQPSNYRVPQRPYGLKRLRTFHCTQPFSHTVPTLLGQVATNLTELCLRVPYRLVEFLIGVLEDMSRLQQLSLIMSALICEIDSALVGSNGTAAMIPTLWSLAFRDDKGVAVDDEMKDDPSYCQSAFEYLISALAMLYPNVKVAHIERGPIIEWEIVAPFLADMQYLRSLWITGRYQPMYEINVTLPELETLRIRQDNILPSITTPKLLQLTHDGRSFEMMEEFCCNHFPLQTLDTGYWSNSDHEWLDPGHPEYPIAFMHIQNLHLRIGGALTNTYPTIYLVSFPSLIKIVISESVQFSNQATFLCLSLLYQPEACPRLQELEFGSLPEWDCLFLMLERRNFHRNQLLSRISKISVPFVPYHLRSSLSTLLRGEFAARPCNYDLSINGTKEALFDASMYVVQYA</sequence>
<accession>A0A0C3AU63</accession>
<dbReference type="SUPFAM" id="SSF52047">
    <property type="entry name" value="RNI-like"/>
    <property type="match status" value="1"/>
</dbReference>
<evidence type="ECO:0008006" key="3">
    <source>
        <dbReference type="Google" id="ProtNLM"/>
    </source>
</evidence>
<name>A0A0C3AU63_SERVB</name>
<keyword evidence="2" id="KW-1185">Reference proteome</keyword>
<evidence type="ECO:0000313" key="2">
    <source>
        <dbReference type="Proteomes" id="UP000054097"/>
    </source>
</evidence>
<dbReference type="AlphaFoldDB" id="A0A0C3AU63"/>
<gene>
    <name evidence="1" type="ORF">M408DRAFT_27779</name>
</gene>
<dbReference type="EMBL" id="KN824335">
    <property type="protein sequence ID" value="KIM23554.1"/>
    <property type="molecule type" value="Genomic_DNA"/>
</dbReference>
<reference evidence="1 2" key="1">
    <citation type="submission" date="2014-04" db="EMBL/GenBank/DDBJ databases">
        <authorList>
            <consortium name="DOE Joint Genome Institute"/>
            <person name="Kuo A."/>
            <person name="Zuccaro A."/>
            <person name="Kohler A."/>
            <person name="Nagy L.G."/>
            <person name="Floudas D."/>
            <person name="Copeland A."/>
            <person name="Barry K.W."/>
            <person name="Cichocki N."/>
            <person name="Veneault-Fourrey C."/>
            <person name="LaButti K."/>
            <person name="Lindquist E.A."/>
            <person name="Lipzen A."/>
            <person name="Lundell T."/>
            <person name="Morin E."/>
            <person name="Murat C."/>
            <person name="Sun H."/>
            <person name="Tunlid A."/>
            <person name="Henrissat B."/>
            <person name="Grigoriev I.V."/>
            <person name="Hibbett D.S."/>
            <person name="Martin F."/>
            <person name="Nordberg H.P."/>
            <person name="Cantor M.N."/>
            <person name="Hua S.X."/>
        </authorList>
    </citation>
    <scope>NUCLEOTIDE SEQUENCE [LARGE SCALE GENOMIC DNA]</scope>
    <source>
        <strain evidence="1 2">MAFF 305830</strain>
    </source>
</reference>